<gene>
    <name evidence="7" type="ORF">METZ01_LOCUS271684</name>
</gene>
<keyword evidence="2 5" id="KW-0812">Transmembrane</keyword>
<evidence type="ECO:0000256" key="3">
    <source>
        <dbReference type="ARBA" id="ARBA00022989"/>
    </source>
</evidence>
<protein>
    <recommendedName>
        <fullName evidence="6">Ammonium transporter AmtB-like domain-containing protein</fullName>
    </recommendedName>
</protein>
<feature type="transmembrane region" description="Helical" evidence="5">
    <location>
        <begin position="55"/>
        <end position="76"/>
    </location>
</feature>
<comment type="subcellular location">
    <subcellularLocation>
        <location evidence="1">Membrane</location>
        <topology evidence="1">Multi-pass membrane protein</topology>
    </subcellularLocation>
</comment>
<sequence length="84" mass="9248">MEQDVVSLTNSGDVLFMMLGAVMVFAMHGGFAFLEVGTVRKKNQVNALVKILVDFSISTIVYFLVGYAIAYGMYFFQPAKILLG</sequence>
<evidence type="ECO:0000256" key="4">
    <source>
        <dbReference type="ARBA" id="ARBA00023136"/>
    </source>
</evidence>
<feature type="transmembrane region" description="Helical" evidence="5">
    <location>
        <begin position="14"/>
        <end position="34"/>
    </location>
</feature>
<organism evidence="7">
    <name type="scientific">marine metagenome</name>
    <dbReference type="NCBI Taxonomy" id="408172"/>
    <lineage>
        <taxon>unclassified sequences</taxon>
        <taxon>metagenomes</taxon>
        <taxon>ecological metagenomes</taxon>
    </lineage>
</organism>
<accession>A0A382K2Z6</accession>
<feature type="domain" description="Ammonium transporter AmtB-like" evidence="6">
    <location>
        <begin position="16"/>
        <end position="73"/>
    </location>
</feature>
<evidence type="ECO:0000259" key="6">
    <source>
        <dbReference type="Pfam" id="PF00909"/>
    </source>
</evidence>
<evidence type="ECO:0000256" key="1">
    <source>
        <dbReference type="ARBA" id="ARBA00004141"/>
    </source>
</evidence>
<dbReference type="PANTHER" id="PTHR11730:SF89">
    <property type="entry name" value="AMMONIUM TRANSPORTER SLL0108-RELATED"/>
    <property type="match status" value="1"/>
</dbReference>
<dbReference type="GO" id="GO:0016020">
    <property type="term" value="C:membrane"/>
    <property type="evidence" value="ECO:0007669"/>
    <property type="project" value="UniProtKB-SubCell"/>
</dbReference>
<evidence type="ECO:0000256" key="5">
    <source>
        <dbReference type="SAM" id="Phobius"/>
    </source>
</evidence>
<proteinExistence type="predicted"/>
<dbReference type="GO" id="GO:0097272">
    <property type="term" value="P:ammonium homeostasis"/>
    <property type="evidence" value="ECO:0007669"/>
    <property type="project" value="TreeGrafter"/>
</dbReference>
<dbReference type="InterPro" id="IPR024041">
    <property type="entry name" value="NH4_transpt_AmtB-like_dom"/>
</dbReference>
<evidence type="ECO:0000313" key="7">
    <source>
        <dbReference type="EMBL" id="SVC18830.1"/>
    </source>
</evidence>
<dbReference type="AlphaFoldDB" id="A0A382K2Z6"/>
<keyword evidence="4 5" id="KW-0472">Membrane</keyword>
<evidence type="ECO:0000256" key="2">
    <source>
        <dbReference type="ARBA" id="ARBA00022692"/>
    </source>
</evidence>
<dbReference type="EMBL" id="UINC01078093">
    <property type="protein sequence ID" value="SVC18830.1"/>
    <property type="molecule type" value="Genomic_DNA"/>
</dbReference>
<dbReference type="InterPro" id="IPR029020">
    <property type="entry name" value="Ammonium/urea_transptr"/>
</dbReference>
<name>A0A382K2Z6_9ZZZZ</name>
<dbReference type="Gene3D" id="1.10.3430.10">
    <property type="entry name" value="Ammonium transporter AmtB like domains"/>
    <property type="match status" value="1"/>
</dbReference>
<dbReference type="SUPFAM" id="SSF111352">
    <property type="entry name" value="Ammonium transporter"/>
    <property type="match status" value="1"/>
</dbReference>
<dbReference type="PANTHER" id="PTHR11730">
    <property type="entry name" value="AMMONIUM TRANSPORTER"/>
    <property type="match status" value="1"/>
</dbReference>
<dbReference type="GO" id="GO:0008519">
    <property type="term" value="F:ammonium channel activity"/>
    <property type="evidence" value="ECO:0007669"/>
    <property type="project" value="InterPro"/>
</dbReference>
<dbReference type="Pfam" id="PF00909">
    <property type="entry name" value="Ammonium_transp"/>
    <property type="match status" value="1"/>
</dbReference>
<keyword evidence="3 5" id="KW-1133">Transmembrane helix</keyword>
<feature type="non-terminal residue" evidence="7">
    <location>
        <position position="84"/>
    </location>
</feature>
<reference evidence="7" key="1">
    <citation type="submission" date="2018-05" db="EMBL/GenBank/DDBJ databases">
        <authorList>
            <person name="Lanie J.A."/>
            <person name="Ng W.-L."/>
            <person name="Kazmierczak K.M."/>
            <person name="Andrzejewski T.M."/>
            <person name="Davidsen T.M."/>
            <person name="Wayne K.J."/>
            <person name="Tettelin H."/>
            <person name="Glass J.I."/>
            <person name="Rusch D."/>
            <person name="Podicherti R."/>
            <person name="Tsui H.-C.T."/>
            <person name="Winkler M.E."/>
        </authorList>
    </citation>
    <scope>NUCLEOTIDE SEQUENCE</scope>
</reference>